<accession>A0ABV0G4S0</accession>
<keyword evidence="5" id="KW-1133">Transmembrane helix</keyword>
<dbReference type="RefSeq" id="WP_347705535.1">
    <property type="nucleotide sequence ID" value="NZ_JBDPZD010000004.1"/>
</dbReference>
<evidence type="ECO:0000313" key="8">
    <source>
        <dbReference type="Proteomes" id="UP001495147"/>
    </source>
</evidence>
<dbReference type="SUPFAM" id="SSF46689">
    <property type="entry name" value="Homeodomain-like"/>
    <property type="match status" value="1"/>
</dbReference>
<dbReference type="PANTHER" id="PTHR43280:SF29">
    <property type="entry name" value="ARAC-FAMILY TRANSCRIPTIONAL REGULATOR"/>
    <property type="match status" value="1"/>
</dbReference>
<dbReference type="Proteomes" id="UP001495147">
    <property type="component" value="Unassembled WGS sequence"/>
</dbReference>
<organism evidence="7 8">
    <name type="scientific">Roseateles paludis</name>
    <dbReference type="NCBI Taxonomy" id="3145238"/>
    <lineage>
        <taxon>Bacteria</taxon>
        <taxon>Pseudomonadati</taxon>
        <taxon>Pseudomonadota</taxon>
        <taxon>Betaproteobacteria</taxon>
        <taxon>Burkholderiales</taxon>
        <taxon>Sphaerotilaceae</taxon>
        <taxon>Roseateles</taxon>
    </lineage>
</organism>
<reference evidence="7 8" key="1">
    <citation type="submission" date="2024-05" db="EMBL/GenBank/DDBJ databases">
        <title>Roseateles sp. DJS-2-20 16S ribosomal RNA gene Genome sequencing and assembly.</title>
        <authorList>
            <person name="Woo H."/>
        </authorList>
    </citation>
    <scope>NUCLEOTIDE SEQUENCE [LARGE SCALE GENOMIC DNA]</scope>
    <source>
        <strain evidence="7 8">DJS-2-20</strain>
    </source>
</reference>
<evidence type="ECO:0000256" key="3">
    <source>
        <dbReference type="ARBA" id="ARBA00023163"/>
    </source>
</evidence>
<dbReference type="PRINTS" id="PR00032">
    <property type="entry name" value="HTHARAC"/>
</dbReference>
<evidence type="ECO:0000259" key="6">
    <source>
        <dbReference type="PROSITE" id="PS01124"/>
    </source>
</evidence>
<dbReference type="InterPro" id="IPR009057">
    <property type="entry name" value="Homeodomain-like_sf"/>
</dbReference>
<keyword evidence="1" id="KW-0805">Transcription regulation</keyword>
<feature type="transmembrane region" description="Helical" evidence="5">
    <location>
        <begin position="37"/>
        <end position="54"/>
    </location>
</feature>
<dbReference type="PANTHER" id="PTHR43280">
    <property type="entry name" value="ARAC-FAMILY TRANSCRIPTIONAL REGULATOR"/>
    <property type="match status" value="1"/>
</dbReference>
<keyword evidence="2" id="KW-0238">DNA-binding</keyword>
<dbReference type="Gene3D" id="1.10.10.60">
    <property type="entry name" value="Homeodomain-like"/>
    <property type="match status" value="2"/>
</dbReference>
<comment type="caution">
    <text evidence="7">The sequence shown here is derived from an EMBL/GenBank/DDBJ whole genome shotgun (WGS) entry which is preliminary data.</text>
</comment>
<sequence length="362" mass="39698">MTETQKALCLCAVSLGSWTLLSLLLSRTGERALRRTLAVLVALLLLPPLNAYVLLLRGEAWAPLAVWSHCLTWAYGPLLLRSLGLALLWPTGAWDRAWHLLPAALALAAGAAGLDWAKSPLLAALLALQTLGYGAFVARSSWRQRVRLRQLARGHRNSRAHWLLFLAGGLVAASVWDLAVFAAIKLGHLPPAGLLLGSALGMAVYVDAIALLALHPPAWLDAEPATEPTPEHTPEPAPPRVVELSPDAVRDLAARLEQLMQRHGPHRDPDISLPRLAALMDITPHQLSELLNLHLGSSFYDYLNDRRHADALQMLAQGSAELTVADIAYRAGFNNRNSFYKVFKQKTGLTPADYRRQYQRRA</sequence>
<dbReference type="InterPro" id="IPR018060">
    <property type="entry name" value="HTH_AraC"/>
</dbReference>
<feature type="transmembrane region" description="Helical" evidence="5">
    <location>
        <begin position="162"/>
        <end position="186"/>
    </location>
</feature>
<dbReference type="Pfam" id="PF12833">
    <property type="entry name" value="HTH_18"/>
    <property type="match status" value="1"/>
</dbReference>
<proteinExistence type="predicted"/>
<dbReference type="InterPro" id="IPR020449">
    <property type="entry name" value="Tscrpt_reg_AraC-type_HTH"/>
</dbReference>
<feature type="transmembrane region" description="Helical" evidence="5">
    <location>
        <begin position="192"/>
        <end position="214"/>
    </location>
</feature>
<feature type="transmembrane region" description="Helical" evidence="5">
    <location>
        <begin position="6"/>
        <end position="25"/>
    </location>
</feature>
<protein>
    <submittedName>
        <fullName evidence="7">AraC family transcriptional regulator</fullName>
    </submittedName>
</protein>
<feature type="transmembrane region" description="Helical" evidence="5">
    <location>
        <begin position="66"/>
        <end position="90"/>
    </location>
</feature>
<feature type="transmembrane region" description="Helical" evidence="5">
    <location>
        <begin position="120"/>
        <end position="142"/>
    </location>
</feature>
<dbReference type="PROSITE" id="PS01124">
    <property type="entry name" value="HTH_ARAC_FAMILY_2"/>
    <property type="match status" value="1"/>
</dbReference>
<feature type="region of interest" description="Disordered" evidence="4">
    <location>
        <begin position="222"/>
        <end position="241"/>
    </location>
</feature>
<gene>
    <name evidence="7" type="ORF">ABDJ85_14670</name>
</gene>
<dbReference type="SMART" id="SM00342">
    <property type="entry name" value="HTH_ARAC"/>
    <property type="match status" value="1"/>
</dbReference>
<evidence type="ECO:0000256" key="4">
    <source>
        <dbReference type="SAM" id="MobiDB-lite"/>
    </source>
</evidence>
<feature type="domain" description="HTH araC/xylS-type" evidence="6">
    <location>
        <begin position="254"/>
        <end position="357"/>
    </location>
</feature>
<evidence type="ECO:0000313" key="7">
    <source>
        <dbReference type="EMBL" id="MEO3692719.1"/>
    </source>
</evidence>
<keyword evidence="5" id="KW-0472">Membrane</keyword>
<name>A0ABV0G4S0_9BURK</name>
<keyword evidence="8" id="KW-1185">Reference proteome</keyword>
<evidence type="ECO:0000256" key="1">
    <source>
        <dbReference type="ARBA" id="ARBA00023015"/>
    </source>
</evidence>
<keyword evidence="3" id="KW-0804">Transcription</keyword>
<dbReference type="EMBL" id="JBDPZD010000004">
    <property type="protein sequence ID" value="MEO3692719.1"/>
    <property type="molecule type" value="Genomic_DNA"/>
</dbReference>
<keyword evidence="5" id="KW-0812">Transmembrane</keyword>
<evidence type="ECO:0000256" key="2">
    <source>
        <dbReference type="ARBA" id="ARBA00023125"/>
    </source>
</evidence>
<evidence type="ECO:0000256" key="5">
    <source>
        <dbReference type="SAM" id="Phobius"/>
    </source>
</evidence>